<protein>
    <submittedName>
        <fullName evidence="2">Uncharacterized protein</fullName>
    </submittedName>
</protein>
<keyword evidence="3" id="KW-1185">Reference proteome</keyword>
<feature type="region of interest" description="Disordered" evidence="1">
    <location>
        <begin position="339"/>
        <end position="520"/>
    </location>
</feature>
<feature type="region of interest" description="Disordered" evidence="1">
    <location>
        <begin position="251"/>
        <end position="321"/>
    </location>
</feature>
<feature type="compositionally biased region" description="Polar residues" evidence="1">
    <location>
        <begin position="303"/>
        <end position="321"/>
    </location>
</feature>
<evidence type="ECO:0000313" key="2">
    <source>
        <dbReference type="EMBL" id="PHH79351.1"/>
    </source>
</evidence>
<name>A0A2C5ZJF5_9HYPO</name>
<proteinExistence type="predicted"/>
<dbReference type="EMBL" id="NJES01000048">
    <property type="protein sequence ID" value="PHH79351.1"/>
    <property type="molecule type" value="Genomic_DNA"/>
</dbReference>
<accession>A0A2C5ZJF5</accession>
<sequence>MLTFHLAPLSLYCRVFNAPQLLHHLHPVQRRASLSSAFRTVKARCSRDKLPGNDENCDSGRASRLTSHSGINKQMISSPIHAEPMTAPMTMTNDPPPKLDVLSEIPQDGLHRSSTFRTCLEKAVEDINQKYGSSSSLCLPRNHGNTTYDSTKNSATFQGRDRSSFQPRYRLPTFVPAPVIRARPATSVVKEVPRASDPKAAPRHDIAPSTQLVRDAARLESTAGNTQALSLPFSGPQRHDIAPQLRFVSAQVSPPRQQPQKDEEDGSKLASRNLESGGPDIKGKGKAVPSSYSEAAEGIQPKAAQQDTPDQAASSPHCENTVTEATSDAVLKMAEETPIPASPILNTEPTVPQPPSDHCPPPSELCSARNESLPTPQTESTAAATILQRVRGRALNDSAERPPTDRPQAQNPQRSSNLREQRAPSVSELVNKFRRMESPPSIFHREAAGAGPLRPRAVDPCRSHFSDDSDDDCPGRAADGEPRVSATVPRRKRIMTSTDASGDSLRIERFHGDDGGDDSS</sequence>
<dbReference type="AlphaFoldDB" id="A0A2C5ZJF5"/>
<feature type="compositionally biased region" description="Polar residues" evidence="1">
    <location>
        <begin position="407"/>
        <end position="416"/>
    </location>
</feature>
<reference evidence="2 3" key="1">
    <citation type="submission" date="2017-06" db="EMBL/GenBank/DDBJ databases">
        <title>Ant-infecting Ophiocordyceps genomes reveal a high diversity of potential behavioral manipulation genes and a possible major role for enterotoxins.</title>
        <authorList>
            <person name="De Bekker C."/>
            <person name="Evans H.C."/>
            <person name="Brachmann A."/>
            <person name="Hughes D.P."/>
        </authorList>
    </citation>
    <scope>NUCLEOTIDE SEQUENCE [LARGE SCALE GENOMIC DNA]</scope>
    <source>
        <strain evidence="2 3">Map16</strain>
    </source>
</reference>
<dbReference type="OrthoDB" id="4937910at2759"/>
<feature type="compositionally biased region" description="Pro residues" evidence="1">
    <location>
        <begin position="351"/>
        <end position="363"/>
    </location>
</feature>
<feature type="compositionally biased region" description="Polar residues" evidence="1">
    <location>
        <begin position="369"/>
        <end position="383"/>
    </location>
</feature>
<evidence type="ECO:0000256" key="1">
    <source>
        <dbReference type="SAM" id="MobiDB-lite"/>
    </source>
</evidence>
<comment type="caution">
    <text evidence="2">The sequence shown here is derived from an EMBL/GenBank/DDBJ whole genome shotgun (WGS) entry which is preliminary data.</text>
</comment>
<feature type="region of interest" description="Disordered" evidence="1">
    <location>
        <begin position="187"/>
        <end position="210"/>
    </location>
</feature>
<gene>
    <name evidence="2" type="ORF">CDD80_5019</name>
</gene>
<organism evidence="2 3">
    <name type="scientific">Ophiocordyceps camponoti-rufipedis</name>
    <dbReference type="NCBI Taxonomy" id="2004952"/>
    <lineage>
        <taxon>Eukaryota</taxon>
        <taxon>Fungi</taxon>
        <taxon>Dikarya</taxon>
        <taxon>Ascomycota</taxon>
        <taxon>Pezizomycotina</taxon>
        <taxon>Sordariomycetes</taxon>
        <taxon>Hypocreomycetidae</taxon>
        <taxon>Hypocreales</taxon>
        <taxon>Ophiocordycipitaceae</taxon>
        <taxon>Ophiocordyceps</taxon>
    </lineage>
</organism>
<feature type="compositionally biased region" description="Basic and acidic residues" evidence="1">
    <location>
        <begin position="505"/>
        <end position="514"/>
    </location>
</feature>
<feature type="compositionally biased region" description="Basic and acidic residues" evidence="1">
    <location>
        <begin position="191"/>
        <end position="206"/>
    </location>
</feature>
<dbReference type="Proteomes" id="UP000226431">
    <property type="component" value="Unassembled WGS sequence"/>
</dbReference>
<evidence type="ECO:0000313" key="3">
    <source>
        <dbReference type="Proteomes" id="UP000226431"/>
    </source>
</evidence>
<feature type="compositionally biased region" description="Basic and acidic residues" evidence="1">
    <location>
        <begin position="456"/>
        <end position="467"/>
    </location>
</feature>